<name>A0A2U9KI84_MYCMR</name>
<dbReference type="SUPFAM" id="SSF140459">
    <property type="entry name" value="PE/PPE dimer-like"/>
    <property type="match status" value="1"/>
</dbReference>
<organism evidence="3">
    <name type="scientific">Mycobacterium marinum</name>
    <dbReference type="NCBI Taxonomy" id="1781"/>
    <lineage>
        <taxon>Bacteria</taxon>
        <taxon>Bacillati</taxon>
        <taxon>Actinomycetota</taxon>
        <taxon>Actinomycetes</taxon>
        <taxon>Mycobacteriales</taxon>
        <taxon>Mycobacteriaceae</taxon>
        <taxon>Mycobacterium</taxon>
        <taxon>Mycobacterium ulcerans group</taxon>
    </lineage>
</organism>
<dbReference type="Gene3D" id="1.10.287.850">
    <property type="entry name" value="HP0062-like domain"/>
    <property type="match status" value="1"/>
</dbReference>
<dbReference type="InterPro" id="IPR038332">
    <property type="entry name" value="PPE_sf"/>
</dbReference>
<dbReference type="RefSeq" id="WP_020727042.1">
    <property type="nucleotide sequence ID" value="NZ_BQLB01000336.1"/>
</dbReference>
<dbReference type="AlphaFoldDB" id="A0A2U9KI84"/>
<feature type="compositionally biased region" description="Basic and acidic residues" evidence="1">
    <location>
        <begin position="70"/>
        <end position="80"/>
    </location>
</feature>
<evidence type="ECO:0000313" key="3">
    <source>
        <dbReference type="EMBL" id="AWS33770.1"/>
    </source>
</evidence>
<sequence>MERKSHGAAIADIGTLLSGNARIGVTSDAAALASVTGVVPAGADEVSTQAAAAFAAEGAQLLASSSAAQREIHRAGESPHRIAPNPAEVSDGATSVIV</sequence>
<evidence type="ECO:0000259" key="2">
    <source>
        <dbReference type="Pfam" id="PF00934"/>
    </source>
</evidence>
<reference evidence="3" key="1">
    <citation type="journal article" date="2018" name="Front. Microbiol.">
        <title>ESX-1 Secretion System in Sliding Motility and Biofilm Formation.</title>
        <authorList>
            <person name="Lai L.-Y."/>
            <person name="Lin T.-L."/>
            <person name="Chen Y.-Y."/>
            <person name="Hsieh P.-F."/>
            <person name="Wang J.-T."/>
        </authorList>
    </citation>
    <scope>NUCLEOTIDE SEQUENCE</scope>
    <source>
        <strain evidence="3">NTUH-M6885</strain>
    </source>
</reference>
<feature type="domain" description="PE" evidence="2">
    <location>
        <begin position="26"/>
        <end position="77"/>
    </location>
</feature>
<dbReference type="EMBL" id="MF034931">
    <property type="protein sequence ID" value="AWS33770.1"/>
    <property type="molecule type" value="Genomic_DNA"/>
</dbReference>
<dbReference type="InterPro" id="IPR000084">
    <property type="entry name" value="PE-PGRS_N"/>
</dbReference>
<protein>
    <recommendedName>
        <fullName evidence="2">PE domain-containing protein</fullName>
    </recommendedName>
</protein>
<accession>A0A2U9KI84</accession>
<dbReference type="Pfam" id="PF00934">
    <property type="entry name" value="PE"/>
    <property type="match status" value="1"/>
</dbReference>
<feature type="region of interest" description="Disordered" evidence="1">
    <location>
        <begin position="70"/>
        <end position="98"/>
    </location>
</feature>
<proteinExistence type="predicted"/>
<evidence type="ECO:0000256" key="1">
    <source>
        <dbReference type="SAM" id="MobiDB-lite"/>
    </source>
</evidence>